<dbReference type="InterPro" id="IPR052708">
    <property type="entry name" value="PxpC"/>
</dbReference>
<protein>
    <submittedName>
        <fullName evidence="5">KipI antagonist</fullName>
    </submittedName>
</protein>
<dbReference type="NCBIfam" id="TIGR00724">
    <property type="entry name" value="urea_amlyse_rel"/>
    <property type="match status" value="1"/>
</dbReference>
<dbReference type="SUPFAM" id="SSF50891">
    <property type="entry name" value="Cyclophilin-like"/>
    <property type="match status" value="1"/>
</dbReference>
<organism evidence="5">
    <name type="scientific">Paenibacillus sp. BIHB 4019</name>
    <dbReference type="NCBI Taxonomy" id="1870819"/>
    <lineage>
        <taxon>Bacteria</taxon>
        <taxon>Bacillati</taxon>
        <taxon>Bacillota</taxon>
        <taxon>Bacilli</taxon>
        <taxon>Bacillales</taxon>
        <taxon>Paenibacillaceae</taxon>
        <taxon>Paenibacillus</taxon>
    </lineage>
</organism>
<dbReference type="EMBL" id="CP016808">
    <property type="protein sequence ID" value="ANY69506.1"/>
    <property type="molecule type" value="Genomic_DNA"/>
</dbReference>
<reference evidence="5" key="1">
    <citation type="submission" date="2016-08" db="EMBL/GenBank/DDBJ databases">
        <title>Complete Genome Seqeunce of Paenibacillus sp. BIHB 4019 from tea rhizoplane.</title>
        <authorList>
            <person name="Thakur R."/>
            <person name="Swarnkar M.K."/>
            <person name="Gulati A."/>
        </authorList>
    </citation>
    <scope>NUCLEOTIDE SEQUENCE [LARGE SCALE GENOMIC DNA]</scope>
    <source>
        <strain evidence="5">BIHB4019</strain>
    </source>
</reference>
<keyword evidence="2" id="KW-0378">Hydrolase</keyword>
<evidence type="ECO:0000259" key="4">
    <source>
        <dbReference type="SMART" id="SM00797"/>
    </source>
</evidence>
<dbReference type="SMART" id="SM00797">
    <property type="entry name" value="AHS2"/>
    <property type="match status" value="1"/>
</dbReference>
<keyword evidence="1" id="KW-0547">Nucleotide-binding</keyword>
<evidence type="ECO:0000256" key="1">
    <source>
        <dbReference type="ARBA" id="ARBA00022741"/>
    </source>
</evidence>
<dbReference type="Pfam" id="PF02626">
    <property type="entry name" value="CT_A_B"/>
    <property type="match status" value="1"/>
</dbReference>
<dbReference type="Gene3D" id="2.40.100.10">
    <property type="entry name" value="Cyclophilin-like"/>
    <property type="match status" value="1"/>
</dbReference>
<evidence type="ECO:0000313" key="5">
    <source>
        <dbReference type="EMBL" id="ANY69506.1"/>
    </source>
</evidence>
<dbReference type="PANTHER" id="PTHR43309:SF5">
    <property type="entry name" value="5-OXOPROLINASE SUBUNIT C"/>
    <property type="match status" value="1"/>
</dbReference>
<dbReference type="AlphaFoldDB" id="A0A1B2DP64"/>
<evidence type="ECO:0000256" key="2">
    <source>
        <dbReference type="ARBA" id="ARBA00022801"/>
    </source>
</evidence>
<dbReference type="PANTHER" id="PTHR43309">
    <property type="entry name" value="5-OXOPROLINASE SUBUNIT C"/>
    <property type="match status" value="1"/>
</dbReference>
<accession>A0A1B2DP64</accession>
<proteinExistence type="predicted"/>
<name>A0A1B2DP64_9BACL</name>
<dbReference type="GO" id="GO:0005524">
    <property type="term" value="F:ATP binding"/>
    <property type="evidence" value="ECO:0007669"/>
    <property type="project" value="UniProtKB-KW"/>
</dbReference>
<dbReference type="RefSeq" id="WP_099520539.1">
    <property type="nucleotide sequence ID" value="NZ_CP016808.1"/>
</dbReference>
<gene>
    <name evidence="5" type="ORF">BBD42_25740</name>
</gene>
<sequence length="338" mass="36693">MGIRIKHAGLLTTVQDRGRHGYRQQGIIAGGAMDDFALRAANLLVGNDAGAAVLEATLIGPKLIFEQDALIAICGGNLSPAVQGTAVPLWRPVYIRAGNELSFGNCVAGARAYIAAAGGIDVPLVMGSRSTYTRAAIGGFGGRALKAGDVLAIGEGASETLYYWEQEAEERQDTAPFFATSWSIGSEGRPFYRKNPVIRFVPGRHFDVFTEGSRKHFLQSDFRISTQSDRMGYRLEGPRLGTVGALEPISEAVSIGTIQVPAGGSPIILMADHQTIGGYPKIAQVATVDLPLLAQAKPGETIRFKQITRQKSEELYIKHELQMQRLSMFIEIRYREER</sequence>
<dbReference type="GO" id="GO:0016787">
    <property type="term" value="F:hydrolase activity"/>
    <property type="evidence" value="ECO:0007669"/>
    <property type="project" value="UniProtKB-KW"/>
</dbReference>
<feature type="domain" description="Carboxyltransferase" evidence="4">
    <location>
        <begin position="24"/>
        <end position="322"/>
    </location>
</feature>
<evidence type="ECO:0000256" key="3">
    <source>
        <dbReference type="ARBA" id="ARBA00022840"/>
    </source>
</evidence>
<dbReference type="InterPro" id="IPR029000">
    <property type="entry name" value="Cyclophilin-like_dom_sf"/>
</dbReference>
<keyword evidence="3" id="KW-0067">ATP-binding</keyword>
<dbReference type="InterPro" id="IPR003778">
    <property type="entry name" value="CT_A_B"/>
</dbReference>